<name>A0A561BS44_9ACTN</name>
<dbReference type="PROSITE" id="PS50977">
    <property type="entry name" value="HTH_TETR_2"/>
    <property type="match status" value="1"/>
</dbReference>
<dbReference type="EMBL" id="VIVK01000001">
    <property type="protein sequence ID" value="TWD81602.1"/>
    <property type="molecule type" value="Genomic_DNA"/>
</dbReference>
<dbReference type="PANTHER" id="PTHR30055:SF234">
    <property type="entry name" value="HTH-TYPE TRANSCRIPTIONAL REGULATOR BETI"/>
    <property type="match status" value="1"/>
</dbReference>
<dbReference type="AlphaFoldDB" id="A0A561BS44"/>
<dbReference type="GO" id="GO:0000976">
    <property type="term" value="F:transcription cis-regulatory region binding"/>
    <property type="evidence" value="ECO:0007669"/>
    <property type="project" value="TreeGrafter"/>
</dbReference>
<sequence>MTTVVPGRRTRRQSELLDRLLSLFLTQGFSRFTLDDLAAELRCSKTTLYALAPSKEQLAVEVVKHYFKNATAEVEAAVARQTRHDRRIAAYLNAVADALRPASRTFLDDVATFPPARSVYERNTRIAADRVRTLIEEGIAGKTFRQVDIGFAAEMIAHTMQAIQRGDIARRTGLNDAEAYRELASFVLHSLRKD</sequence>
<reference evidence="6 7" key="1">
    <citation type="submission" date="2019-06" db="EMBL/GenBank/DDBJ databases">
        <title>Sequencing the genomes of 1000 actinobacteria strains.</title>
        <authorList>
            <person name="Klenk H.-P."/>
        </authorList>
    </citation>
    <scope>NUCLEOTIDE SEQUENCE [LARGE SCALE GENOMIC DNA]</scope>
    <source>
        <strain evidence="6 7">DSM 24683</strain>
    </source>
</reference>
<evidence type="ECO:0000256" key="1">
    <source>
        <dbReference type="ARBA" id="ARBA00023015"/>
    </source>
</evidence>
<feature type="DNA-binding region" description="H-T-H motif" evidence="4">
    <location>
        <begin position="33"/>
        <end position="52"/>
    </location>
</feature>
<evidence type="ECO:0000256" key="2">
    <source>
        <dbReference type="ARBA" id="ARBA00023125"/>
    </source>
</evidence>
<keyword evidence="3" id="KW-0804">Transcription</keyword>
<organism evidence="6 7">
    <name type="scientific">Kribbella amoyensis</name>
    <dbReference type="NCBI Taxonomy" id="996641"/>
    <lineage>
        <taxon>Bacteria</taxon>
        <taxon>Bacillati</taxon>
        <taxon>Actinomycetota</taxon>
        <taxon>Actinomycetes</taxon>
        <taxon>Propionibacteriales</taxon>
        <taxon>Kribbellaceae</taxon>
        <taxon>Kribbella</taxon>
    </lineage>
</organism>
<protein>
    <submittedName>
        <fullName evidence="6">TetR family transcriptional regulator</fullName>
    </submittedName>
</protein>
<evidence type="ECO:0000313" key="6">
    <source>
        <dbReference type="EMBL" id="TWD81602.1"/>
    </source>
</evidence>
<comment type="caution">
    <text evidence="6">The sequence shown here is derived from an EMBL/GenBank/DDBJ whole genome shotgun (WGS) entry which is preliminary data.</text>
</comment>
<dbReference type="Proteomes" id="UP000318380">
    <property type="component" value="Unassembled WGS sequence"/>
</dbReference>
<dbReference type="SUPFAM" id="SSF48498">
    <property type="entry name" value="Tetracyclin repressor-like, C-terminal domain"/>
    <property type="match status" value="1"/>
</dbReference>
<keyword evidence="1" id="KW-0805">Transcription regulation</keyword>
<keyword evidence="2 4" id="KW-0238">DNA-binding</keyword>
<dbReference type="InterPro" id="IPR050109">
    <property type="entry name" value="HTH-type_TetR-like_transc_reg"/>
</dbReference>
<dbReference type="Pfam" id="PF00440">
    <property type="entry name" value="TetR_N"/>
    <property type="match status" value="1"/>
</dbReference>
<feature type="domain" description="HTH tetR-type" evidence="5">
    <location>
        <begin position="10"/>
        <end position="70"/>
    </location>
</feature>
<dbReference type="InterPro" id="IPR009057">
    <property type="entry name" value="Homeodomain-like_sf"/>
</dbReference>
<gene>
    <name evidence="6" type="ORF">FB561_2718</name>
</gene>
<dbReference type="GO" id="GO:0003700">
    <property type="term" value="F:DNA-binding transcription factor activity"/>
    <property type="evidence" value="ECO:0007669"/>
    <property type="project" value="TreeGrafter"/>
</dbReference>
<evidence type="ECO:0000256" key="3">
    <source>
        <dbReference type="ARBA" id="ARBA00023163"/>
    </source>
</evidence>
<dbReference type="PANTHER" id="PTHR30055">
    <property type="entry name" value="HTH-TYPE TRANSCRIPTIONAL REGULATOR RUTR"/>
    <property type="match status" value="1"/>
</dbReference>
<keyword evidence="7" id="KW-1185">Reference proteome</keyword>
<evidence type="ECO:0000313" key="7">
    <source>
        <dbReference type="Proteomes" id="UP000318380"/>
    </source>
</evidence>
<evidence type="ECO:0000259" key="5">
    <source>
        <dbReference type="PROSITE" id="PS50977"/>
    </source>
</evidence>
<dbReference type="Gene3D" id="1.10.10.60">
    <property type="entry name" value="Homeodomain-like"/>
    <property type="match status" value="1"/>
</dbReference>
<dbReference type="Gene3D" id="1.10.357.10">
    <property type="entry name" value="Tetracycline Repressor, domain 2"/>
    <property type="match status" value="1"/>
</dbReference>
<dbReference type="SUPFAM" id="SSF46689">
    <property type="entry name" value="Homeodomain-like"/>
    <property type="match status" value="1"/>
</dbReference>
<accession>A0A561BS44</accession>
<dbReference type="RefSeq" id="WP_145806565.1">
    <property type="nucleotide sequence ID" value="NZ_VIVK01000001.1"/>
</dbReference>
<dbReference type="InterPro" id="IPR036271">
    <property type="entry name" value="Tet_transcr_reg_TetR-rel_C_sf"/>
</dbReference>
<proteinExistence type="predicted"/>
<dbReference type="InterPro" id="IPR001647">
    <property type="entry name" value="HTH_TetR"/>
</dbReference>
<dbReference type="OrthoDB" id="5181477at2"/>
<evidence type="ECO:0000256" key="4">
    <source>
        <dbReference type="PROSITE-ProRule" id="PRU00335"/>
    </source>
</evidence>